<reference evidence="3 4" key="1">
    <citation type="journal article" date="2019" name="Int. J. Syst. Evol. Microbiol.">
        <title>Capsulimonas corticalis gen. nov., sp. nov., an aerobic capsulated bacterium, of a novel bacterial order, Capsulimonadales ord. nov., of the class Armatimonadia of the phylum Armatimonadetes.</title>
        <authorList>
            <person name="Li J."/>
            <person name="Kudo C."/>
            <person name="Tonouchi A."/>
        </authorList>
    </citation>
    <scope>NUCLEOTIDE SEQUENCE [LARGE SCALE GENOMIC DNA]</scope>
    <source>
        <strain evidence="3 4">AX-7</strain>
    </source>
</reference>
<gene>
    <name evidence="3" type="ORF">CCAX7_54690</name>
</gene>
<proteinExistence type="predicted"/>
<dbReference type="EMBL" id="AP025739">
    <property type="protein sequence ID" value="BDI33418.1"/>
    <property type="molecule type" value="Genomic_DNA"/>
</dbReference>
<dbReference type="InterPro" id="IPR054612">
    <property type="entry name" value="Phage_capsid-like_C"/>
</dbReference>
<sequence>MAARELLVKQVKDLFAKAEQTTEDLDAIEKANDEIKALDAEIVRLKSIEDIRKANAEREAEIATLGQRPELGNSAPTFAEKTGIVPVEFKLSRPENFLKITNDLEKAQTKAYRMGHFLLATLGNNAKSQAWCAKNGIELRSQSETDNAAGGFLVPAEFDNDLIVLREIYGVFRKYAKKSTMRSDTKMVPRRTGGLKAYWVTDGQGITESQKGWDMVTLIAKKLACLALYSSELNEDAIIDITNDLAGEIAYAFALTEDFAGFVGDATSAYGGITGVTNKFLGLSATVANIAGLYVASGAGYANNWDSITLKDFGKLKGLCPQYALQKDAAWYCSQAFYSDVMEALMLAAGGVTAMEVAMGRKELTFMGYPVRISQAMPQSSAQNQIPVFFGDLSLAALFGDRRETTIATSSEYRFANDQLAIKGTERVDIIVHDIGNADAVAANRKVGPLVAMITPNA</sequence>
<accession>A0A402D5R7</accession>
<dbReference type="Proteomes" id="UP000287394">
    <property type="component" value="Chromosome"/>
</dbReference>
<dbReference type="InterPro" id="IPR024455">
    <property type="entry name" value="Phage_capsid"/>
</dbReference>
<dbReference type="Pfam" id="PF05065">
    <property type="entry name" value="Phage_capsid"/>
    <property type="match status" value="1"/>
</dbReference>
<keyword evidence="4" id="KW-1185">Reference proteome</keyword>
<feature type="domain" description="Phage capsid-like C-terminal" evidence="2">
    <location>
        <begin position="150"/>
        <end position="432"/>
    </location>
</feature>
<name>A0A402D5R7_9BACT</name>
<evidence type="ECO:0000259" key="2">
    <source>
        <dbReference type="Pfam" id="PF05065"/>
    </source>
</evidence>
<dbReference type="KEGG" id="ccot:CCAX7_54690"/>
<dbReference type="SUPFAM" id="SSF56563">
    <property type="entry name" value="Major capsid protein gp5"/>
    <property type="match status" value="1"/>
</dbReference>
<dbReference type="NCBIfam" id="TIGR01554">
    <property type="entry name" value="major_cap_HK97"/>
    <property type="match status" value="1"/>
</dbReference>
<evidence type="ECO:0000313" key="4">
    <source>
        <dbReference type="Proteomes" id="UP000287394"/>
    </source>
</evidence>
<protein>
    <recommendedName>
        <fullName evidence="2">Phage capsid-like C-terminal domain-containing protein</fullName>
    </recommendedName>
</protein>
<organism evidence="3 4">
    <name type="scientific">Capsulimonas corticalis</name>
    <dbReference type="NCBI Taxonomy" id="2219043"/>
    <lineage>
        <taxon>Bacteria</taxon>
        <taxon>Bacillati</taxon>
        <taxon>Armatimonadota</taxon>
        <taxon>Armatimonadia</taxon>
        <taxon>Capsulimonadales</taxon>
        <taxon>Capsulimonadaceae</taxon>
        <taxon>Capsulimonas</taxon>
    </lineage>
</organism>
<evidence type="ECO:0000313" key="3">
    <source>
        <dbReference type="EMBL" id="BDI33418.1"/>
    </source>
</evidence>
<comment type="subcellular location">
    <subcellularLocation>
        <location evidence="1">Virion</location>
    </subcellularLocation>
</comment>
<dbReference type="AlphaFoldDB" id="A0A402D5R7"/>
<evidence type="ECO:0000256" key="1">
    <source>
        <dbReference type="ARBA" id="ARBA00004328"/>
    </source>
</evidence>